<proteinExistence type="predicted"/>
<evidence type="ECO:0000313" key="2">
    <source>
        <dbReference type="EMBL" id="KLO17251.1"/>
    </source>
</evidence>
<keyword evidence="3" id="KW-1185">Reference proteome</keyword>
<dbReference type="InParanoid" id="A0A0H2SJF4"/>
<accession>A0A0H2SJF4</accession>
<evidence type="ECO:0000256" key="1">
    <source>
        <dbReference type="SAM" id="MobiDB-lite"/>
    </source>
</evidence>
<protein>
    <submittedName>
        <fullName evidence="2">Uncharacterized protein</fullName>
    </submittedName>
</protein>
<gene>
    <name evidence="2" type="ORF">SCHPADRAFT_887205</name>
</gene>
<name>A0A0H2SJF4_9AGAM</name>
<sequence length="166" mass="18511">MQTGRGYASRFGQIRDKRRDSVAEDNSVQKRGSGKRKGNGSERPRTRKRNAGEFVDDGFTHYTTTVTARLHCVGRTRLVPADRHWHTLQAMPWTTDRTFQSPRPSAHFLRTLRRSLPTLGGFLVSSSELPLSARSIASAIAISKDDRKREDSPDVAVAANGTNSFL</sequence>
<reference evidence="2 3" key="1">
    <citation type="submission" date="2015-04" db="EMBL/GenBank/DDBJ databases">
        <title>Complete genome sequence of Schizopora paradoxa KUC8140, a cosmopolitan wood degrader in East Asia.</title>
        <authorList>
            <consortium name="DOE Joint Genome Institute"/>
            <person name="Min B."/>
            <person name="Park H."/>
            <person name="Jang Y."/>
            <person name="Kim J.-J."/>
            <person name="Kim K.H."/>
            <person name="Pangilinan J."/>
            <person name="Lipzen A."/>
            <person name="Riley R."/>
            <person name="Grigoriev I.V."/>
            <person name="Spatafora J.W."/>
            <person name="Choi I.-G."/>
        </authorList>
    </citation>
    <scope>NUCLEOTIDE SEQUENCE [LARGE SCALE GENOMIC DNA]</scope>
    <source>
        <strain evidence="2 3">KUC8140</strain>
    </source>
</reference>
<feature type="region of interest" description="Disordered" evidence="1">
    <location>
        <begin position="1"/>
        <end position="52"/>
    </location>
</feature>
<organism evidence="2 3">
    <name type="scientific">Schizopora paradoxa</name>
    <dbReference type="NCBI Taxonomy" id="27342"/>
    <lineage>
        <taxon>Eukaryota</taxon>
        <taxon>Fungi</taxon>
        <taxon>Dikarya</taxon>
        <taxon>Basidiomycota</taxon>
        <taxon>Agaricomycotina</taxon>
        <taxon>Agaricomycetes</taxon>
        <taxon>Hymenochaetales</taxon>
        <taxon>Schizoporaceae</taxon>
        <taxon>Schizopora</taxon>
    </lineage>
</organism>
<feature type="compositionally biased region" description="Basic and acidic residues" evidence="1">
    <location>
        <begin position="13"/>
        <end position="22"/>
    </location>
</feature>
<dbReference type="Proteomes" id="UP000053477">
    <property type="component" value="Unassembled WGS sequence"/>
</dbReference>
<evidence type="ECO:0000313" key="3">
    <source>
        <dbReference type="Proteomes" id="UP000053477"/>
    </source>
</evidence>
<dbReference type="EMBL" id="KQ085907">
    <property type="protein sequence ID" value="KLO17251.1"/>
    <property type="molecule type" value="Genomic_DNA"/>
</dbReference>
<dbReference type="AlphaFoldDB" id="A0A0H2SJF4"/>